<dbReference type="EMBL" id="JARJBC010000014">
    <property type="protein sequence ID" value="MDF3291830.1"/>
    <property type="molecule type" value="Genomic_DNA"/>
</dbReference>
<protein>
    <recommendedName>
        <fullName evidence="4">N-acetyltransferase</fullName>
    </recommendedName>
</protein>
<evidence type="ECO:0008006" key="4">
    <source>
        <dbReference type="Google" id="ProtNLM"/>
    </source>
</evidence>
<name>A0ABT5ZPS6_9ACTN</name>
<evidence type="ECO:0000313" key="3">
    <source>
        <dbReference type="Proteomes" id="UP001216579"/>
    </source>
</evidence>
<evidence type="ECO:0000313" key="2">
    <source>
        <dbReference type="EMBL" id="MDF3291830.1"/>
    </source>
</evidence>
<organism evidence="2 3">
    <name type="scientific">Streptomyces silvisoli</name>
    <dbReference type="NCBI Taxonomy" id="3034235"/>
    <lineage>
        <taxon>Bacteria</taxon>
        <taxon>Bacillati</taxon>
        <taxon>Actinomycetota</taxon>
        <taxon>Actinomycetes</taxon>
        <taxon>Kitasatosporales</taxon>
        <taxon>Streptomycetaceae</taxon>
        <taxon>Streptomyces</taxon>
    </lineage>
</organism>
<feature type="region of interest" description="Disordered" evidence="1">
    <location>
        <begin position="1"/>
        <end position="22"/>
    </location>
</feature>
<proteinExistence type="predicted"/>
<reference evidence="2 3" key="1">
    <citation type="submission" date="2023-03" db="EMBL/GenBank/DDBJ databases">
        <title>Draft genome sequence of Streptomyces sp. RB6PN23 isolated from peat swamp forest in Thailand.</title>
        <authorList>
            <person name="Klaysubun C."/>
            <person name="Duangmal K."/>
        </authorList>
    </citation>
    <scope>NUCLEOTIDE SEQUENCE [LARGE SCALE GENOMIC DNA]</scope>
    <source>
        <strain evidence="2 3">RB6PN23</strain>
    </source>
</reference>
<dbReference type="PANTHER" id="PTHR41368:SF1">
    <property type="entry name" value="PROTEIN YGHO"/>
    <property type="match status" value="1"/>
</dbReference>
<dbReference type="Proteomes" id="UP001216579">
    <property type="component" value="Unassembled WGS sequence"/>
</dbReference>
<accession>A0ABT5ZPS6</accession>
<dbReference type="InterPro" id="IPR039968">
    <property type="entry name" value="BcerS-like"/>
</dbReference>
<sequence>MAHRGKEIAGRVAAVSNPRHNAHHGGSDGFFGLFECTDDPDAARALFEAAAGWLRARGLTSMIGPVGSSTNGECGTLVEGFSSPPTILMPYNPPYHAELLGSCGFTKAKDLWASA</sequence>
<dbReference type="PANTHER" id="PTHR41368">
    <property type="entry name" value="PROTEIN YGHO"/>
    <property type="match status" value="1"/>
</dbReference>
<dbReference type="RefSeq" id="WP_276094979.1">
    <property type="nucleotide sequence ID" value="NZ_JARJBC010000014.1"/>
</dbReference>
<gene>
    <name evidence="2" type="ORF">P3G67_21885</name>
</gene>
<comment type="caution">
    <text evidence="2">The sequence shown here is derived from an EMBL/GenBank/DDBJ whole genome shotgun (WGS) entry which is preliminary data.</text>
</comment>
<keyword evidence="3" id="KW-1185">Reference proteome</keyword>
<evidence type="ECO:0000256" key="1">
    <source>
        <dbReference type="SAM" id="MobiDB-lite"/>
    </source>
</evidence>